<reference evidence="1 2" key="1">
    <citation type="submission" date="2016-10" db="EMBL/GenBank/DDBJ databases">
        <authorList>
            <person name="de Groot N.N."/>
        </authorList>
    </citation>
    <scope>NUCLEOTIDE SEQUENCE [LARGE SCALE GENOMIC DNA]</scope>
    <source>
        <strain evidence="1 2">NLAE-zl-G419</strain>
    </source>
</reference>
<dbReference type="Proteomes" id="UP000182135">
    <property type="component" value="Unassembled WGS sequence"/>
</dbReference>
<sequence>MNNSNKPLKFILLILTILPLILPILNIYLGILISANTLPHEVVYYGSTSLFTLSLKIFLFSLAVDAVLSLIGFNSDRRINLMIEKKFTSIAFETAVSVFTLTVGYSLIRSFGLTDFVFFRDGLALFIFISVLLDLISLFFIGMFIHKNGGHENKDDSNEN</sequence>
<evidence type="ECO:0000313" key="1">
    <source>
        <dbReference type="EMBL" id="SFF48672.1"/>
    </source>
</evidence>
<dbReference type="EMBL" id="FOOE01000001">
    <property type="protein sequence ID" value="SFF48672.1"/>
    <property type="molecule type" value="Genomic_DNA"/>
</dbReference>
<proteinExistence type="predicted"/>
<name>A0A1I2J1R7_9CLOT</name>
<accession>A0A1I2J1R7</accession>
<dbReference type="RefSeq" id="WP_027638258.1">
    <property type="nucleotide sequence ID" value="NZ_BAAACD010000029.1"/>
</dbReference>
<dbReference type="GeneID" id="90544921"/>
<evidence type="ECO:0000313" key="2">
    <source>
        <dbReference type="Proteomes" id="UP000182135"/>
    </source>
</evidence>
<dbReference type="AlphaFoldDB" id="A0A1I2J1R7"/>
<gene>
    <name evidence="1" type="ORF">SAMN04487885_10137</name>
</gene>
<protein>
    <recommendedName>
        <fullName evidence="3">DUF2975 domain-containing protein</fullName>
    </recommendedName>
</protein>
<organism evidence="1 2">
    <name type="scientific">Clostridium cadaveris</name>
    <dbReference type="NCBI Taxonomy" id="1529"/>
    <lineage>
        <taxon>Bacteria</taxon>
        <taxon>Bacillati</taxon>
        <taxon>Bacillota</taxon>
        <taxon>Clostridia</taxon>
        <taxon>Eubacteriales</taxon>
        <taxon>Clostridiaceae</taxon>
        <taxon>Clostridium</taxon>
    </lineage>
</organism>
<evidence type="ECO:0008006" key="3">
    <source>
        <dbReference type="Google" id="ProtNLM"/>
    </source>
</evidence>
<keyword evidence="2" id="KW-1185">Reference proteome</keyword>